<dbReference type="AlphaFoldDB" id="L8JD54"/>
<protein>
    <submittedName>
        <fullName evidence="1">Uncharacterized protein</fullName>
    </submittedName>
</protein>
<name>L8JD54_9GAMM</name>
<gene>
    <name evidence="1" type="ORF">C942_04449</name>
</gene>
<sequence>MIFRLFIVGDSDAFARVKFIEYKASIVFFTIFNAVDNQCLSLFR</sequence>
<comment type="caution">
    <text evidence="1">The sequence shown here is derived from an EMBL/GenBank/DDBJ whole genome shotgun (WGS) entry which is preliminary data.</text>
</comment>
<dbReference type="Proteomes" id="UP000011134">
    <property type="component" value="Unassembled WGS sequence"/>
</dbReference>
<accession>L8JD54</accession>
<reference evidence="1 2" key="1">
    <citation type="submission" date="2012-12" db="EMBL/GenBank/DDBJ databases">
        <title>Genome Assembly of Photobacterium sp. AK15.</title>
        <authorList>
            <person name="Khatri I."/>
            <person name="Vaidya B."/>
            <person name="Srinivas T.N.R."/>
            <person name="Subramanian S."/>
            <person name="Pinnaka A."/>
        </authorList>
    </citation>
    <scope>NUCLEOTIDE SEQUENCE [LARGE SCALE GENOMIC DNA]</scope>
    <source>
        <strain evidence="1 2">AK15</strain>
    </source>
</reference>
<keyword evidence="2" id="KW-1185">Reference proteome</keyword>
<dbReference type="EMBL" id="AMZO01000006">
    <property type="protein sequence ID" value="ELR66751.1"/>
    <property type="molecule type" value="Genomic_DNA"/>
</dbReference>
<proteinExistence type="predicted"/>
<evidence type="ECO:0000313" key="2">
    <source>
        <dbReference type="Proteomes" id="UP000011134"/>
    </source>
</evidence>
<evidence type="ECO:0000313" key="1">
    <source>
        <dbReference type="EMBL" id="ELR66751.1"/>
    </source>
</evidence>
<organism evidence="1 2">
    <name type="scientific">Photobacterium marinum</name>
    <dbReference type="NCBI Taxonomy" id="1056511"/>
    <lineage>
        <taxon>Bacteria</taxon>
        <taxon>Pseudomonadati</taxon>
        <taxon>Pseudomonadota</taxon>
        <taxon>Gammaproteobacteria</taxon>
        <taxon>Vibrionales</taxon>
        <taxon>Vibrionaceae</taxon>
        <taxon>Photobacterium</taxon>
    </lineage>
</organism>
<dbReference type="PATRIC" id="fig|1056511.3.peg.1278"/>